<feature type="transmembrane region" description="Helical" evidence="1">
    <location>
        <begin position="139"/>
        <end position="161"/>
    </location>
</feature>
<name>K5X0Y1_PHACS</name>
<dbReference type="EMBL" id="JH930471">
    <property type="protein sequence ID" value="EKM56397.1"/>
    <property type="molecule type" value="Genomic_DNA"/>
</dbReference>
<dbReference type="HOGENOM" id="CLU_026024_0_0_1"/>
<evidence type="ECO:0000313" key="3">
    <source>
        <dbReference type="Proteomes" id="UP000008370"/>
    </source>
</evidence>
<gene>
    <name evidence="2" type="ORF">PHACADRAFT_194016</name>
</gene>
<dbReference type="AlphaFoldDB" id="K5X0Y1"/>
<dbReference type="OrthoDB" id="2956246at2759"/>
<feature type="transmembrane region" description="Helical" evidence="1">
    <location>
        <begin position="240"/>
        <end position="260"/>
    </location>
</feature>
<sequence>MLAEEDVHSFTHEDRPTIGGIRLGAAGLVALANRKTIARRTALIGSASFLDVLLLSPGIHCQQEAAEINGGEYPLTGAMHSAAGWIFRIEIPATFRVEGSFGLFGELLRIEFWASILFLIGITASIVAIVLLVAVFRDWWALGVLGMLMLARVLNACVIKLRHDKYGFKGKKEGNSPCDFLIILSQDRWVRMRGGVDDIKEVAAGLREPGTLESFAVTFAKMPVYCSAALAGNTTTAGSLLLACLLLFSAGILGLSNAAMHSLHMLGRIVSVEGKPVRYEHRLSMVRDMIQETKHTEWTLRMSMITESEVVELKRAIERGRCNDDTRVHVTYCSF</sequence>
<keyword evidence="1" id="KW-0812">Transmembrane</keyword>
<dbReference type="GeneID" id="18910962"/>
<protein>
    <submittedName>
        <fullName evidence="2">Uncharacterized protein</fullName>
    </submittedName>
</protein>
<dbReference type="RefSeq" id="XP_007394247.1">
    <property type="nucleotide sequence ID" value="XM_007394185.1"/>
</dbReference>
<dbReference type="InParanoid" id="K5X0Y1"/>
<feature type="transmembrane region" description="Helical" evidence="1">
    <location>
        <begin position="112"/>
        <end position="133"/>
    </location>
</feature>
<dbReference type="Proteomes" id="UP000008370">
    <property type="component" value="Unassembled WGS sequence"/>
</dbReference>
<organism evidence="2 3">
    <name type="scientific">Phanerochaete carnosa (strain HHB-10118-sp)</name>
    <name type="common">White-rot fungus</name>
    <name type="synonym">Peniophora carnosa</name>
    <dbReference type="NCBI Taxonomy" id="650164"/>
    <lineage>
        <taxon>Eukaryota</taxon>
        <taxon>Fungi</taxon>
        <taxon>Dikarya</taxon>
        <taxon>Basidiomycota</taxon>
        <taxon>Agaricomycotina</taxon>
        <taxon>Agaricomycetes</taxon>
        <taxon>Polyporales</taxon>
        <taxon>Phanerochaetaceae</taxon>
        <taxon>Phanerochaete</taxon>
    </lineage>
</organism>
<keyword evidence="1" id="KW-1133">Transmembrane helix</keyword>
<evidence type="ECO:0000313" key="2">
    <source>
        <dbReference type="EMBL" id="EKM56397.1"/>
    </source>
</evidence>
<proteinExistence type="predicted"/>
<evidence type="ECO:0000256" key="1">
    <source>
        <dbReference type="SAM" id="Phobius"/>
    </source>
</evidence>
<dbReference type="KEGG" id="pco:PHACADRAFT_194016"/>
<keyword evidence="3" id="KW-1185">Reference proteome</keyword>
<accession>K5X0Y1</accession>
<reference evidence="2 3" key="1">
    <citation type="journal article" date="2012" name="BMC Genomics">
        <title>Comparative genomics of the white-rot fungi, Phanerochaete carnosa and P. chrysosporium, to elucidate the genetic basis of the distinct wood types they colonize.</title>
        <authorList>
            <person name="Suzuki H."/>
            <person name="MacDonald J."/>
            <person name="Syed K."/>
            <person name="Salamov A."/>
            <person name="Hori C."/>
            <person name="Aerts A."/>
            <person name="Henrissat B."/>
            <person name="Wiebenga A."/>
            <person name="vanKuyk P.A."/>
            <person name="Barry K."/>
            <person name="Lindquist E."/>
            <person name="LaButti K."/>
            <person name="Lapidus A."/>
            <person name="Lucas S."/>
            <person name="Coutinho P."/>
            <person name="Gong Y."/>
            <person name="Samejima M."/>
            <person name="Mahadevan R."/>
            <person name="Abou-Zaid M."/>
            <person name="de Vries R.P."/>
            <person name="Igarashi K."/>
            <person name="Yadav J.S."/>
            <person name="Grigoriev I.V."/>
            <person name="Master E.R."/>
        </authorList>
    </citation>
    <scope>NUCLEOTIDE SEQUENCE [LARGE SCALE GENOMIC DNA]</scope>
    <source>
        <strain evidence="2 3">HHB-10118-sp</strain>
    </source>
</reference>
<keyword evidence="1" id="KW-0472">Membrane</keyword>